<dbReference type="SUPFAM" id="SSF53335">
    <property type="entry name" value="S-adenosyl-L-methionine-dependent methyltransferases"/>
    <property type="match status" value="1"/>
</dbReference>
<dbReference type="REBASE" id="252770">
    <property type="entry name" value="M.Msp128ORF13315P"/>
</dbReference>
<dbReference type="PANTHER" id="PTHR12829">
    <property type="entry name" value="N6-ADENOSINE-METHYLTRANSFERASE"/>
    <property type="match status" value="1"/>
</dbReference>
<evidence type="ECO:0000256" key="4">
    <source>
        <dbReference type="PROSITE-ProRule" id="PRU00489"/>
    </source>
</evidence>
<gene>
    <name evidence="5" type="ORF">DK419_13315</name>
</gene>
<evidence type="ECO:0000256" key="2">
    <source>
        <dbReference type="ARBA" id="ARBA00022679"/>
    </source>
</evidence>
<dbReference type="GO" id="GO:0008168">
    <property type="term" value="F:methyltransferase activity"/>
    <property type="evidence" value="ECO:0007669"/>
    <property type="project" value="UniProtKB-KW"/>
</dbReference>
<dbReference type="Proteomes" id="UP000245444">
    <property type="component" value="Chromosome"/>
</dbReference>
<organism evidence="5 6">
    <name type="scientific">Methylobacterium terrae</name>
    <dbReference type="NCBI Taxonomy" id="2202827"/>
    <lineage>
        <taxon>Bacteria</taxon>
        <taxon>Pseudomonadati</taxon>
        <taxon>Pseudomonadota</taxon>
        <taxon>Alphaproteobacteria</taxon>
        <taxon>Hyphomicrobiales</taxon>
        <taxon>Methylobacteriaceae</taxon>
        <taxon>Methylobacterium</taxon>
    </lineage>
</organism>
<keyword evidence="3" id="KW-0949">S-adenosyl-L-methionine</keyword>
<evidence type="ECO:0000256" key="3">
    <source>
        <dbReference type="ARBA" id="ARBA00022691"/>
    </source>
</evidence>
<evidence type="ECO:0000313" key="5">
    <source>
        <dbReference type="EMBL" id="AWN50034.1"/>
    </source>
</evidence>
<dbReference type="EMBL" id="CP029553">
    <property type="protein sequence ID" value="AWN50034.1"/>
    <property type="molecule type" value="Genomic_DNA"/>
</dbReference>
<comment type="similarity">
    <text evidence="4">Belongs to the MT-A70-like family.</text>
</comment>
<dbReference type="InterPro" id="IPR029063">
    <property type="entry name" value="SAM-dependent_MTases_sf"/>
</dbReference>
<dbReference type="RefSeq" id="WP_109962290.1">
    <property type="nucleotide sequence ID" value="NZ_CP029553.1"/>
</dbReference>
<proteinExistence type="inferred from homology"/>
<evidence type="ECO:0000256" key="1">
    <source>
        <dbReference type="ARBA" id="ARBA00022603"/>
    </source>
</evidence>
<dbReference type="InterPro" id="IPR007757">
    <property type="entry name" value="MT-A70-like"/>
</dbReference>
<name>A0A2U8WUN8_9HYPH</name>
<reference evidence="5 6" key="1">
    <citation type="submission" date="2018-05" db="EMBL/GenBank/DDBJ databases">
        <title>Complete Genome Sequence of Methylobacterium sp. 17Sr1-28.</title>
        <authorList>
            <person name="Srinivasan S."/>
        </authorList>
    </citation>
    <scope>NUCLEOTIDE SEQUENCE [LARGE SCALE GENOMIC DNA]</scope>
    <source>
        <strain evidence="5 6">17Sr1-28</strain>
    </source>
</reference>
<dbReference type="OrthoDB" id="9800596at2"/>
<sequence length="195" mass="21558">MTWPFGALPPLSFDVIMADPPWSFDNWSEGGNTKNAKAQYACMPTAEIGALPVSHLARGDAWLWLWATYPMLPDALHVMKCWGFAYVTGGPWVKRGASGKLAMGPGYVLRGNAEAFLLGKHGRPRTCSRSIRNVLEAPRREHSRKPDEAYAMAETLFGPARRADLFSRQTRPGWEAWGREAGRFDVAPPAPMAAE</sequence>
<accession>A0A2U8WUN8</accession>
<dbReference type="GO" id="GO:0032259">
    <property type="term" value="P:methylation"/>
    <property type="evidence" value="ECO:0007669"/>
    <property type="project" value="UniProtKB-KW"/>
</dbReference>
<dbReference type="PROSITE" id="PS51143">
    <property type="entry name" value="MT_A70"/>
    <property type="match status" value="1"/>
</dbReference>
<dbReference type="Pfam" id="PF05063">
    <property type="entry name" value="MT-A70"/>
    <property type="match status" value="1"/>
</dbReference>
<dbReference type="PANTHER" id="PTHR12829:SF7">
    <property type="entry name" value="N6-ADENOSINE-METHYLTRANSFERASE CATALYTIC SUBUNIT"/>
    <property type="match status" value="1"/>
</dbReference>
<keyword evidence="6" id="KW-1185">Reference proteome</keyword>
<keyword evidence="2 5" id="KW-0808">Transferase</keyword>
<evidence type="ECO:0000313" key="6">
    <source>
        <dbReference type="Proteomes" id="UP000245444"/>
    </source>
</evidence>
<dbReference type="AlphaFoldDB" id="A0A2U8WUN8"/>
<dbReference type="KEGG" id="mtea:DK419_13315"/>
<keyword evidence="1 5" id="KW-0489">Methyltransferase</keyword>
<protein>
    <submittedName>
        <fullName evidence="5">DNA methyltransferase</fullName>
    </submittedName>
</protein>